<evidence type="ECO:0000256" key="1">
    <source>
        <dbReference type="SAM" id="Coils"/>
    </source>
</evidence>
<name>A0A9Q3XEA1_9SPHN</name>
<feature type="signal peptide" evidence="2">
    <location>
        <begin position="1"/>
        <end position="25"/>
    </location>
</feature>
<feature type="coiled-coil region" evidence="1">
    <location>
        <begin position="70"/>
        <end position="108"/>
    </location>
</feature>
<protein>
    <submittedName>
        <fullName evidence="3">Uncharacterized protein</fullName>
    </submittedName>
</protein>
<keyword evidence="1" id="KW-0175">Coiled coil</keyword>
<sequence length="340" mass="37317">MNIIHKLIAAASASLALAAAAPAAAQEVEYDAIEEKNLLKGKASIEADKGYILLTLPARGNGIFVKTPDADDIAEYNEEWEEKYEKAAERYAKKLKSYEQQLEYWERQRRKRTARPEKPEEVTRETFSIGDIERRMLVSFGPQYVFSKDTDGEKSYSYMIQVEPGTYTYYGPIFLMPNGQTMGTCYCMGSVKFEVGAGEITDLGTFMAQEWASDGDMQMATVGYEPMGRDPRPVEYPTFASLADYNVVPADLRAAGKMNNFFGILIGRHPPVEGVLAYDRDRVIDVKEAEAIAAMEVEAEALAEAAEAVAEAAEAIEDAEAALGEVVAESAAETAAGSEN</sequence>
<evidence type="ECO:0000313" key="3">
    <source>
        <dbReference type="EMBL" id="MBY6218546.1"/>
    </source>
</evidence>
<feature type="chain" id="PRO_5040342848" evidence="2">
    <location>
        <begin position="26"/>
        <end position="340"/>
    </location>
</feature>
<evidence type="ECO:0000256" key="2">
    <source>
        <dbReference type="SAM" id="SignalP"/>
    </source>
</evidence>
<feature type="coiled-coil region" evidence="1">
    <location>
        <begin position="292"/>
        <end position="329"/>
    </location>
</feature>
<dbReference type="EMBL" id="JAHVKP010000001">
    <property type="protein sequence ID" value="MBY6218546.1"/>
    <property type="molecule type" value="Genomic_DNA"/>
</dbReference>
<evidence type="ECO:0000313" key="4">
    <source>
        <dbReference type="Proteomes" id="UP000824927"/>
    </source>
</evidence>
<accession>A0A9Q3XEA1</accession>
<dbReference type="RefSeq" id="WP_222405329.1">
    <property type="nucleotide sequence ID" value="NZ_JAHVKP010000001.1"/>
</dbReference>
<comment type="caution">
    <text evidence="3">The sequence shown here is derived from an EMBL/GenBank/DDBJ whole genome shotgun (WGS) entry which is preliminary data.</text>
</comment>
<reference evidence="3" key="1">
    <citation type="submission" date="2021-06" db="EMBL/GenBank/DDBJ databases">
        <title>50 bacteria genomes isolated from Dapeng, Shenzhen, China.</title>
        <authorList>
            <person name="Zheng W."/>
            <person name="Yu S."/>
            <person name="Huang Y."/>
        </authorList>
    </citation>
    <scope>NUCLEOTIDE SEQUENCE</scope>
    <source>
        <strain evidence="3">DP4N28-2</strain>
    </source>
</reference>
<dbReference type="Proteomes" id="UP000824927">
    <property type="component" value="Unassembled WGS sequence"/>
</dbReference>
<gene>
    <name evidence="3" type="ORF">KUV31_09350</name>
</gene>
<dbReference type="AlphaFoldDB" id="A0A9Q3XEA1"/>
<proteinExistence type="predicted"/>
<keyword evidence="2" id="KW-0732">Signal</keyword>
<organism evidence="3 4">
    <name type="scientific">Qipengyuania aquimaris</name>
    <dbReference type="NCBI Taxonomy" id="255984"/>
    <lineage>
        <taxon>Bacteria</taxon>
        <taxon>Pseudomonadati</taxon>
        <taxon>Pseudomonadota</taxon>
        <taxon>Alphaproteobacteria</taxon>
        <taxon>Sphingomonadales</taxon>
        <taxon>Erythrobacteraceae</taxon>
        <taxon>Qipengyuania</taxon>
    </lineage>
</organism>